<sequence>MAEIKYIKPQEGYQMKFLSSKADIAIGGGAAGVGKTFSLLLEPLRHKDIKGFGTVCFRRTSPQIKAEGALWDTSLGIYTKVKGAKPKESVLEWDFGNSKLKFSHLEHEKNKFDWQGSQIPLLQFDELTHFTKGMFFYLLTRNRSVCGVDPYVRATCNPDPDSWVAEFISWWIDEETGFPIPERDGILRYMVRDGETYIWGDSKEEVIEKAWYLLEPQVKASGIDAEHFVKSVTFISGSIYDNKELLKEDPSYLGNLMAQDKETKSALLEGNWKVVVTDEDIFNYYKLKGAFDNFYEVKTGERYITADIAMKGSDKFVVMVWDGLEVIDISIMDKSNGKEVIDTITNFARSYQVQNTNITFDNDGVGSFIDGFIEDAVEFKNGGKAMNEEMYEHLKAQCYYKMGDDVNDGKVRISEYVANKMYDDKMTVRQRIMYERKAIKRAKKDMDGKLKLMPKDQMKVLLNGQSPDLMDAFMMRKIFDLEINVPFYVR</sequence>
<dbReference type="RefSeq" id="WP_286651836.1">
    <property type="nucleotide sequence ID" value="NZ_JACAGK010000045.1"/>
</dbReference>
<reference evidence="1" key="2">
    <citation type="journal article" date="2022" name="Sci. Total Environ.">
        <title>Prevalence, transmission, and molecular epidemiology of tet(X)-positive bacteria among humans, animals, and environmental niches in China: An epidemiological, and genomic-based study.</title>
        <authorList>
            <person name="Dong N."/>
            <person name="Zeng Y."/>
            <person name="Cai C."/>
            <person name="Sun C."/>
            <person name="Lu J."/>
            <person name="Liu C."/>
            <person name="Zhou H."/>
            <person name="Sun Q."/>
            <person name="Shu L."/>
            <person name="Wang H."/>
            <person name="Wang Y."/>
            <person name="Wang S."/>
            <person name="Wu C."/>
            <person name="Chan E.W."/>
            <person name="Chen G."/>
            <person name="Shen Z."/>
            <person name="Chen S."/>
            <person name="Zhang R."/>
        </authorList>
    </citation>
    <scope>NUCLEOTIDE SEQUENCE</scope>
    <source>
        <strain evidence="1">R1692</strain>
    </source>
</reference>
<name>A0ABT7NR11_9SPHI</name>
<proteinExistence type="predicted"/>
<accession>A0ABT7NR11</accession>
<gene>
    <name evidence="1" type="ORF">HX018_14260</name>
</gene>
<dbReference type="EMBL" id="JACAGK010000045">
    <property type="protein sequence ID" value="MDM1049403.1"/>
    <property type="molecule type" value="Genomic_DNA"/>
</dbReference>
<dbReference type="Pfam" id="PF03237">
    <property type="entry name" value="Terminase_6N"/>
    <property type="match status" value="1"/>
</dbReference>
<comment type="caution">
    <text evidence="1">The sequence shown here is derived from an EMBL/GenBank/DDBJ whole genome shotgun (WGS) entry which is preliminary data.</text>
</comment>
<reference evidence="1" key="1">
    <citation type="submission" date="2020-06" db="EMBL/GenBank/DDBJ databases">
        <authorList>
            <person name="Dong N."/>
        </authorList>
    </citation>
    <scope>NUCLEOTIDE SEQUENCE</scope>
    <source>
        <strain evidence="1">R1692</strain>
    </source>
</reference>
<organism evidence="1 2">
    <name type="scientific">Sphingobacterium hotanense</name>
    <dbReference type="NCBI Taxonomy" id="649196"/>
    <lineage>
        <taxon>Bacteria</taxon>
        <taxon>Pseudomonadati</taxon>
        <taxon>Bacteroidota</taxon>
        <taxon>Sphingobacteriia</taxon>
        <taxon>Sphingobacteriales</taxon>
        <taxon>Sphingobacteriaceae</taxon>
        <taxon>Sphingobacterium</taxon>
    </lineage>
</organism>
<protein>
    <submittedName>
        <fullName evidence="1">Terminase</fullName>
    </submittedName>
</protein>
<dbReference type="Proteomes" id="UP001170954">
    <property type="component" value="Unassembled WGS sequence"/>
</dbReference>
<dbReference type="Gene3D" id="3.40.50.300">
    <property type="entry name" value="P-loop containing nucleotide triphosphate hydrolases"/>
    <property type="match status" value="1"/>
</dbReference>
<dbReference type="InterPro" id="IPR027417">
    <property type="entry name" value="P-loop_NTPase"/>
</dbReference>
<dbReference type="Gene3D" id="3.30.420.240">
    <property type="match status" value="1"/>
</dbReference>
<keyword evidence="2" id="KW-1185">Reference proteome</keyword>
<evidence type="ECO:0000313" key="1">
    <source>
        <dbReference type="EMBL" id="MDM1049403.1"/>
    </source>
</evidence>
<evidence type="ECO:0000313" key="2">
    <source>
        <dbReference type="Proteomes" id="UP001170954"/>
    </source>
</evidence>